<reference evidence="2" key="2">
    <citation type="submission" date="2020-09" db="EMBL/GenBank/DDBJ databases">
        <title>Reference genome assembly for Australian Ascochyta lentis isolate Al4.</title>
        <authorList>
            <person name="Lee R.C."/>
            <person name="Farfan-Caceres L.M."/>
            <person name="Debler J.W."/>
            <person name="Williams A.H."/>
            <person name="Henares B.M."/>
        </authorList>
    </citation>
    <scope>NUCLEOTIDE SEQUENCE</scope>
    <source>
        <strain evidence="2">Al4</strain>
    </source>
</reference>
<dbReference type="AlphaFoldDB" id="A0A8H7J732"/>
<dbReference type="PANTHER" id="PTHR43130">
    <property type="entry name" value="ARAC-FAMILY TRANSCRIPTIONAL REGULATOR"/>
    <property type="match status" value="1"/>
</dbReference>
<feature type="domain" description="DJ-1/PfpI" evidence="1">
    <location>
        <begin position="5"/>
        <end position="144"/>
    </location>
</feature>
<reference evidence="2" key="1">
    <citation type="submission" date="2018-12" db="EMBL/GenBank/DDBJ databases">
        <authorList>
            <person name="Syme R.A."/>
            <person name="Farfan-Caceres L."/>
            <person name="Lichtenzveig J."/>
        </authorList>
    </citation>
    <scope>NUCLEOTIDE SEQUENCE</scope>
    <source>
        <strain evidence="2">Al4</strain>
    </source>
</reference>
<keyword evidence="3" id="KW-1185">Reference proteome</keyword>
<dbReference type="EMBL" id="RZGK01000008">
    <property type="protein sequence ID" value="KAF9697407.1"/>
    <property type="molecule type" value="Genomic_DNA"/>
</dbReference>
<dbReference type="Gene3D" id="3.40.50.880">
    <property type="match status" value="1"/>
</dbReference>
<dbReference type="OrthoDB" id="543156at2759"/>
<proteinExistence type="predicted"/>
<dbReference type="Pfam" id="PF01965">
    <property type="entry name" value="DJ-1_PfpI"/>
    <property type="match status" value="1"/>
</dbReference>
<comment type="caution">
    <text evidence="2">The sequence shown here is derived from an EMBL/GenBank/DDBJ whole genome shotgun (WGS) entry which is preliminary data.</text>
</comment>
<sequence length="228" mass="24588">MAPYKVAVYLFNGGDLMDFSGPVEIYSASPNPADPAFEVTSFAHHSPISVQTNALVYTPNTTFEEVAKSIADYDILVIPGAHGEVIKSLIQSKEGKELASLIKKFASTPPSREGGRRVLQSVCTGAILLASAGILAGRTVTSHHFDLDLLKRIADQAAGGDSKVNIVRKRWVHAGKTDVGVEIINAGGITSGIDTSLWIYEQFAGKERAEWVAEVEEFEKRSDAWGVQ</sequence>
<evidence type="ECO:0000313" key="2">
    <source>
        <dbReference type="EMBL" id="KAF9697407.1"/>
    </source>
</evidence>
<dbReference type="InterPro" id="IPR052158">
    <property type="entry name" value="INH-QAR"/>
</dbReference>
<dbReference type="InterPro" id="IPR002818">
    <property type="entry name" value="DJ-1/PfpI"/>
</dbReference>
<accession>A0A8H7J732</accession>
<dbReference type="SUPFAM" id="SSF52317">
    <property type="entry name" value="Class I glutamine amidotransferase-like"/>
    <property type="match status" value="1"/>
</dbReference>
<dbReference type="Proteomes" id="UP000651452">
    <property type="component" value="Unassembled WGS sequence"/>
</dbReference>
<name>A0A8H7J732_9PLEO</name>
<evidence type="ECO:0000313" key="3">
    <source>
        <dbReference type="Proteomes" id="UP000651452"/>
    </source>
</evidence>
<gene>
    <name evidence="2" type="ORF">EKO04_004603</name>
</gene>
<protein>
    <recommendedName>
        <fullName evidence="1">DJ-1/PfpI domain-containing protein</fullName>
    </recommendedName>
</protein>
<organism evidence="2 3">
    <name type="scientific">Ascochyta lentis</name>
    <dbReference type="NCBI Taxonomy" id="205686"/>
    <lineage>
        <taxon>Eukaryota</taxon>
        <taxon>Fungi</taxon>
        <taxon>Dikarya</taxon>
        <taxon>Ascomycota</taxon>
        <taxon>Pezizomycotina</taxon>
        <taxon>Dothideomycetes</taxon>
        <taxon>Pleosporomycetidae</taxon>
        <taxon>Pleosporales</taxon>
        <taxon>Pleosporineae</taxon>
        <taxon>Didymellaceae</taxon>
        <taxon>Ascochyta</taxon>
    </lineage>
</organism>
<evidence type="ECO:0000259" key="1">
    <source>
        <dbReference type="Pfam" id="PF01965"/>
    </source>
</evidence>
<dbReference type="PANTHER" id="PTHR43130:SF3">
    <property type="entry name" value="HTH-TYPE TRANSCRIPTIONAL REGULATOR RV1931C"/>
    <property type="match status" value="1"/>
</dbReference>
<dbReference type="InterPro" id="IPR029062">
    <property type="entry name" value="Class_I_gatase-like"/>
</dbReference>